<feature type="region of interest" description="Disordered" evidence="1">
    <location>
        <begin position="26"/>
        <end position="53"/>
    </location>
</feature>
<dbReference type="Proteomes" id="UP001041814">
    <property type="component" value="Unassembled WGS sequence"/>
</dbReference>
<gene>
    <name evidence="2" type="ORF">CKO43_17895</name>
</gene>
<accession>A0ABS1DYU7</accession>
<evidence type="ECO:0000313" key="3">
    <source>
        <dbReference type="Proteomes" id="UP001041814"/>
    </source>
</evidence>
<comment type="caution">
    <text evidence="2">The sequence shown here is derived from an EMBL/GenBank/DDBJ whole genome shotgun (WGS) entry which is preliminary data.</text>
</comment>
<dbReference type="InterPro" id="IPR025048">
    <property type="entry name" value="DUF3987"/>
</dbReference>
<sequence length="836" mass="88226">MSPELARTAALREATQQKARAMLAAKAAAPPKEIGRSTAGAGRAADDATKGMADTADCGGAASPQGHAAVTFTTFANIGTTAGKRRTLTWADFVQVLRAPSERAAKDECPLFRPGTAAGDVRDAGTRVERLHMLVAEHDGEAVEPQAAADLLRACGVRAVVFTTASHRVMAPPRSNGGPRWRVVAPLAQPVEPAAYRSLVSKLNGLLGGCLAPESWEDSRIWFFGRVEGVEYQAYAVEGEAFDDLDSLAGFDERPSGRPRAVDAPAPCAPDSFERQTIAAEVTRKTLHELREALAVVPCDKREDWIDGLHALAFVRDNTEFSDEARELADEWMARSANHQAGDERQFDTVKHVDRITHKSVFAWADERDPTWRDRAAASWVDADVVVDLGAAPEAAPAEPVPDATPRPLAAFPAPFRGVLAATVAAGLNVAPKPQPELMTLAVLAGMAAACTRRLRLPGDGRLNLYAVGLAETGAGKDAPRRVGVDLARLAGAALLGKPASGQGLEDALQSDRAMLCEVDEVAHMLAAVNDRGAPGHMKELGGNLLKLFSASNSVYPCRVRAKASDSAPPPRVVLNPCLSLLGFTTPASLGSAVGAASVEDGLLGRVLIATGRKGVQPRLVQGSLTLPEVAQAAARRMIDAQAAAAFGGPEATIGITITPEADSRMRALLLGFAADADAPQASAFSRAVLQRSFEKAMRIAGVLAAWDSPEAPTISVEHLAWAEHAVRASNAALVEFIEEHMHAGQTQANAARVLDVLVRVLSGELKPDRAWEARAVAQGWAPASLVLRRTKLAAKEMTDAIQHLRTAGEIEVGQESRDAAKGGARAVQLLRPAGC</sequence>
<keyword evidence="3" id="KW-1185">Reference proteome</keyword>
<reference evidence="2" key="2">
    <citation type="journal article" date="2020" name="Microorganisms">
        <title>Osmotic Adaptation and Compatible Solute Biosynthesis of Phototrophic Bacteria as Revealed from Genome Analyses.</title>
        <authorList>
            <person name="Imhoff J.F."/>
            <person name="Rahn T."/>
            <person name="Kunzel S."/>
            <person name="Keller A."/>
            <person name="Neulinger S.C."/>
        </authorList>
    </citation>
    <scope>NUCLEOTIDE SEQUENCE</scope>
    <source>
        <strain evidence="2">IM 151</strain>
    </source>
</reference>
<evidence type="ECO:0008006" key="4">
    <source>
        <dbReference type="Google" id="ProtNLM"/>
    </source>
</evidence>
<evidence type="ECO:0000256" key="1">
    <source>
        <dbReference type="SAM" id="MobiDB-lite"/>
    </source>
</evidence>
<organism evidence="2 3">
    <name type="scientific">Rubrivivax gelatinosus</name>
    <name type="common">Rhodocyclus gelatinosus</name>
    <name type="synonym">Rhodopseudomonas gelatinosa</name>
    <dbReference type="NCBI Taxonomy" id="28068"/>
    <lineage>
        <taxon>Bacteria</taxon>
        <taxon>Pseudomonadati</taxon>
        <taxon>Pseudomonadota</taxon>
        <taxon>Betaproteobacteria</taxon>
        <taxon>Burkholderiales</taxon>
        <taxon>Sphaerotilaceae</taxon>
        <taxon>Rubrivivax</taxon>
    </lineage>
</organism>
<proteinExistence type="predicted"/>
<protein>
    <recommendedName>
        <fullName evidence="4">DUF3987 domain-containing protein</fullName>
    </recommendedName>
</protein>
<dbReference type="EMBL" id="NRRU01000075">
    <property type="protein sequence ID" value="MBK1714643.1"/>
    <property type="molecule type" value="Genomic_DNA"/>
</dbReference>
<dbReference type="RefSeq" id="WP_200379459.1">
    <property type="nucleotide sequence ID" value="NZ_NRRU01000075.1"/>
</dbReference>
<evidence type="ECO:0000313" key="2">
    <source>
        <dbReference type="EMBL" id="MBK1714643.1"/>
    </source>
</evidence>
<dbReference type="Pfam" id="PF13148">
    <property type="entry name" value="DUF3987"/>
    <property type="match status" value="1"/>
</dbReference>
<reference evidence="2" key="1">
    <citation type="submission" date="2017-08" db="EMBL/GenBank/DDBJ databases">
        <authorList>
            <person name="Imhoff J.F."/>
            <person name="Rahn T."/>
            <person name="Kuenzel S."/>
            <person name="Neulinger S.C."/>
        </authorList>
    </citation>
    <scope>NUCLEOTIDE SEQUENCE</scope>
    <source>
        <strain evidence="2">IM 151</strain>
    </source>
</reference>
<name>A0ABS1DYU7_RUBGE</name>